<organism evidence="9 10">
    <name type="scientific">Protomyces lactucae-debilis</name>
    <dbReference type="NCBI Taxonomy" id="2754530"/>
    <lineage>
        <taxon>Eukaryota</taxon>
        <taxon>Fungi</taxon>
        <taxon>Dikarya</taxon>
        <taxon>Ascomycota</taxon>
        <taxon>Taphrinomycotina</taxon>
        <taxon>Taphrinomycetes</taxon>
        <taxon>Taphrinales</taxon>
        <taxon>Protomycetaceae</taxon>
        <taxon>Protomyces</taxon>
    </lineage>
</organism>
<dbReference type="GeneID" id="63785208"/>
<evidence type="ECO:0000256" key="3">
    <source>
        <dbReference type="ARBA" id="ARBA00013194"/>
    </source>
</evidence>
<dbReference type="RefSeq" id="XP_040727973.1">
    <property type="nucleotide sequence ID" value="XM_040868609.1"/>
</dbReference>
<comment type="caution">
    <text evidence="9">The sequence shown here is derived from an EMBL/GenBank/DDBJ whole genome shotgun (WGS) entry which is preliminary data.</text>
</comment>
<dbReference type="GO" id="GO:0005730">
    <property type="term" value="C:nucleolus"/>
    <property type="evidence" value="ECO:0007669"/>
    <property type="project" value="TreeGrafter"/>
</dbReference>
<feature type="region of interest" description="Disordered" evidence="7">
    <location>
        <begin position="177"/>
        <end position="225"/>
    </location>
</feature>
<dbReference type="InterPro" id="IPR041232">
    <property type="entry name" value="NPL"/>
</dbReference>
<keyword evidence="5 6" id="KW-0413">Isomerase</keyword>
<dbReference type="InterPro" id="IPR023566">
    <property type="entry name" value="PPIase_Fpr3/Fpr4-like"/>
</dbReference>
<evidence type="ECO:0000313" key="10">
    <source>
        <dbReference type="Proteomes" id="UP000193685"/>
    </source>
</evidence>
<evidence type="ECO:0000313" key="9">
    <source>
        <dbReference type="EMBL" id="ORY87117.1"/>
    </source>
</evidence>
<evidence type="ECO:0000256" key="2">
    <source>
        <dbReference type="ARBA" id="ARBA00007838"/>
    </source>
</evidence>
<evidence type="ECO:0000256" key="4">
    <source>
        <dbReference type="ARBA" id="ARBA00023110"/>
    </source>
</evidence>
<evidence type="ECO:0000256" key="7">
    <source>
        <dbReference type="SAM" id="MobiDB-lite"/>
    </source>
</evidence>
<evidence type="ECO:0000256" key="5">
    <source>
        <dbReference type="ARBA" id="ARBA00023235"/>
    </source>
</evidence>
<dbReference type="GO" id="GO:0000785">
    <property type="term" value="C:chromatin"/>
    <property type="evidence" value="ECO:0007669"/>
    <property type="project" value="TreeGrafter"/>
</dbReference>
<dbReference type="EC" id="5.2.1.8" evidence="3 6"/>
<feature type="compositionally biased region" description="Low complexity" evidence="7">
    <location>
        <begin position="199"/>
        <end position="212"/>
    </location>
</feature>
<dbReference type="Gene3D" id="3.10.50.40">
    <property type="match status" value="1"/>
</dbReference>
<reference evidence="9 10" key="1">
    <citation type="submission" date="2016-07" db="EMBL/GenBank/DDBJ databases">
        <title>Pervasive Adenine N6-methylation of Active Genes in Fungi.</title>
        <authorList>
            <consortium name="DOE Joint Genome Institute"/>
            <person name="Mondo S.J."/>
            <person name="Dannebaum R.O."/>
            <person name="Kuo R.C."/>
            <person name="Labutti K."/>
            <person name="Haridas S."/>
            <person name="Kuo A."/>
            <person name="Salamov A."/>
            <person name="Ahrendt S.R."/>
            <person name="Lipzen A."/>
            <person name="Sullivan W."/>
            <person name="Andreopoulos W.B."/>
            <person name="Clum A."/>
            <person name="Lindquist E."/>
            <person name="Daum C."/>
            <person name="Ramamoorthy G.K."/>
            <person name="Gryganskyi A."/>
            <person name="Culley D."/>
            <person name="Magnuson J.K."/>
            <person name="James T.Y."/>
            <person name="O'Malley M.A."/>
            <person name="Stajich J.E."/>
            <person name="Spatafora J.W."/>
            <person name="Visel A."/>
            <person name="Grigoriev I.V."/>
        </authorList>
    </citation>
    <scope>NUCLEOTIDE SEQUENCE [LARGE SCALE GENOMIC DNA]</scope>
    <source>
        <strain evidence="9 10">12-1054</strain>
    </source>
</reference>
<dbReference type="Pfam" id="PF00254">
    <property type="entry name" value="FKBP_C"/>
    <property type="match status" value="1"/>
</dbReference>
<feature type="compositionally biased region" description="Acidic residues" evidence="7">
    <location>
        <begin position="130"/>
        <end position="141"/>
    </location>
</feature>
<name>A0A1Y2FU73_PROLT</name>
<evidence type="ECO:0000256" key="1">
    <source>
        <dbReference type="ARBA" id="ARBA00000971"/>
    </source>
</evidence>
<feature type="region of interest" description="Disordered" evidence="7">
    <location>
        <begin position="87"/>
        <end position="141"/>
    </location>
</feature>
<comment type="catalytic activity">
    <reaction evidence="1 6">
        <text>[protein]-peptidylproline (omega=180) = [protein]-peptidylproline (omega=0)</text>
        <dbReference type="Rhea" id="RHEA:16237"/>
        <dbReference type="Rhea" id="RHEA-COMP:10747"/>
        <dbReference type="Rhea" id="RHEA-COMP:10748"/>
        <dbReference type="ChEBI" id="CHEBI:83833"/>
        <dbReference type="ChEBI" id="CHEBI:83834"/>
        <dbReference type="EC" id="5.2.1.8"/>
    </reaction>
</comment>
<dbReference type="EMBL" id="MCFI01000002">
    <property type="protein sequence ID" value="ORY87117.1"/>
    <property type="molecule type" value="Genomic_DNA"/>
</dbReference>
<keyword evidence="10" id="KW-1185">Reference proteome</keyword>
<dbReference type="Proteomes" id="UP000193685">
    <property type="component" value="Unassembled WGS sequence"/>
</dbReference>
<feature type="compositionally biased region" description="Acidic residues" evidence="7">
    <location>
        <begin position="94"/>
        <end position="123"/>
    </location>
</feature>
<evidence type="ECO:0000256" key="6">
    <source>
        <dbReference type="PROSITE-ProRule" id="PRU00277"/>
    </source>
</evidence>
<dbReference type="PROSITE" id="PS50059">
    <property type="entry name" value="FKBP_PPIASE"/>
    <property type="match status" value="1"/>
</dbReference>
<dbReference type="PIRSF" id="PIRSF001473">
    <property type="entry name" value="FK506-bp_FPR3"/>
    <property type="match status" value="1"/>
</dbReference>
<dbReference type="SUPFAM" id="SSF54534">
    <property type="entry name" value="FKBP-like"/>
    <property type="match status" value="1"/>
</dbReference>
<dbReference type="Pfam" id="PF17800">
    <property type="entry name" value="NPL"/>
    <property type="match status" value="1"/>
</dbReference>
<dbReference type="STRING" id="56484.A0A1Y2FU73"/>
<feature type="compositionally biased region" description="Basic residues" evidence="7">
    <location>
        <begin position="189"/>
        <end position="198"/>
    </location>
</feature>
<protein>
    <recommendedName>
        <fullName evidence="3 6">peptidylprolyl isomerase</fullName>
        <ecNumber evidence="3 6">5.2.1.8</ecNumber>
    </recommendedName>
</protein>
<dbReference type="InterPro" id="IPR001179">
    <property type="entry name" value="PPIase_FKBP_dom"/>
</dbReference>
<dbReference type="OMA" id="TLVKIHY"/>
<accession>A0A1Y2FU73</accession>
<gene>
    <name evidence="9" type="ORF">BCR37DRAFT_376513</name>
</gene>
<dbReference type="AlphaFoldDB" id="A0A1Y2FU73"/>
<dbReference type="PANTHER" id="PTHR43811:SF19">
    <property type="entry name" value="39 KDA FK506-BINDING NUCLEAR PROTEIN"/>
    <property type="match status" value="1"/>
</dbReference>
<sequence>MAAIDIADDDSTKACQLKVIRRPIFDEDSDEEESIDEEEMSMYTEEYTLCTLKPGVIYQQTLDVTFSEGEMIYFASTGDCDIHITGNYMTPVDEVPEGFDSDSEDDEDDLDSEDDEDDEDISESDLVTLEAEEDSEEEEDVLDEIDARISALEEAENTSKKSKKRRVSAGDEDLDAVMDDAAAEEPKKLSKKDRKKLKAANGEAVAAPAAVSEDSEDSAKKSVSFSNDTKPAAKLVAGGLAIEDRKTGEGPSVKSGAKVAIRYVGKLKSNGKQFDANSKGKPFTFTVGKGEVIKGMEVGIIGMKAGGERRITVPAAMAYGKKGLPGIPANSDLVFDLKLLKF</sequence>
<dbReference type="GO" id="GO:0003755">
    <property type="term" value="F:peptidyl-prolyl cis-trans isomerase activity"/>
    <property type="evidence" value="ECO:0007669"/>
    <property type="project" value="UniProtKB-KW"/>
</dbReference>
<dbReference type="PANTHER" id="PTHR43811">
    <property type="entry name" value="FKBP-TYPE PEPTIDYL-PROLYL CIS-TRANS ISOMERASE FKPA"/>
    <property type="match status" value="1"/>
</dbReference>
<dbReference type="Gene3D" id="2.60.120.340">
    <property type="entry name" value="Nucleoplasmin core domain"/>
    <property type="match status" value="1"/>
</dbReference>
<dbReference type="OrthoDB" id="77911at2759"/>
<comment type="similarity">
    <text evidence="2">Belongs to the FKBP-type PPIase family. FKBP3/4 subfamily.</text>
</comment>
<keyword evidence="4 6" id="KW-0697">Rotamase</keyword>
<feature type="domain" description="PPIase FKBP-type" evidence="8">
    <location>
        <begin position="256"/>
        <end position="342"/>
    </location>
</feature>
<proteinExistence type="inferred from homology"/>
<dbReference type="InterPro" id="IPR046357">
    <property type="entry name" value="PPIase_dom_sf"/>
</dbReference>
<evidence type="ECO:0000259" key="8">
    <source>
        <dbReference type="PROSITE" id="PS50059"/>
    </source>
</evidence>
<feature type="region of interest" description="Disordered" evidence="7">
    <location>
        <begin position="153"/>
        <end position="172"/>
    </location>
</feature>